<comment type="caution">
    <text evidence="1">The sequence shown here is derived from an EMBL/GenBank/DDBJ whole genome shotgun (WGS) entry which is preliminary data.</text>
</comment>
<name>A0A2D0NEY6_FLAN2</name>
<accession>A0A2D0NEY6</accession>
<dbReference type="RefSeq" id="WP_099149719.1">
    <property type="nucleotide sequence ID" value="NZ_PDUD01000013.1"/>
</dbReference>
<sequence length="79" mass="9156">MIKSIPRIQDTPGVRSRLDEIGVNIGPNSDGKSTDEWRCEYKKGVFMVYDWKDDVDLHVKQVKGGYATVEEFIDYLFQQ</sequence>
<gene>
    <name evidence="1" type="ORF">CRP01_09130</name>
</gene>
<dbReference type="Proteomes" id="UP000223913">
    <property type="component" value="Unassembled WGS sequence"/>
</dbReference>
<proteinExistence type="predicted"/>
<dbReference type="AlphaFoldDB" id="A0A2D0NEY6"/>
<keyword evidence="2" id="KW-1185">Reference proteome</keyword>
<reference evidence="1 2" key="1">
    <citation type="submission" date="2017-10" db="EMBL/GenBank/DDBJ databases">
        <title>The draft genome sequence of Lewinella nigricans NBRC 102662.</title>
        <authorList>
            <person name="Wang K."/>
        </authorList>
    </citation>
    <scope>NUCLEOTIDE SEQUENCE [LARGE SCALE GENOMIC DNA]</scope>
    <source>
        <strain evidence="1 2">NBRC 102662</strain>
    </source>
</reference>
<dbReference type="EMBL" id="PDUD01000013">
    <property type="protein sequence ID" value="PHN06968.1"/>
    <property type="molecule type" value="Genomic_DNA"/>
</dbReference>
<organism evidence="1 2">
    <name type="scientific">Flavilitoribacter nigricans (strain ATCC 23147 / DSM 23189 / NBRC 102662 / NCIMB 1420 / SS-2)</name>
    <name type="common">Lewinella nigricans</name>
    <dbReference type="NCBI Taxonomy" id="1122177"/>
    <lineage>
        <taxon>Bacteria</taxon>
        <taxon>Pseudomonadati</taxon>
        <taxon>Bacteroidota</taxon>
        <taxon>Saprospiria</taxon>
        <taxon>Saprospirales</taxon>
        <taxon>Lewinellaceae</taxon>
        <taxon>Flavilitoribacter</taxon>
    </lineage>
</organism>
<evidence type="ECO:0000313" key="2">
    <source>
        <dbReference type="Proteomes" id="UP000223913"/>
    </source>
</evidence>
<protein>
    <submittedName>
        <fullName evidence="1">Uncharacterized protein</fullName>
    </submittedName>
</protein>
<evidence type="ECO:0000313" key="1">
    <source>
        <dbReference type="EMBL" id="PHN06968.1"/>
    </source>
</evidence>